<comment type="caution">
    <text evidence="18">The sequence shown here is derived from an EMBL/GenBank/DDBJ whole genome shotgun (WGS) entry which is preliminary data.</text>
</comment>
<dbReference type="SUPFAM" id="SSF52540">
    <property type="entry name" value="P-loop containing nucleoside triphosphate hydrolases"/>
    <property type="match status" value="1"/>
</dbReference>
<evidence type="ECO:0000256" key="11">
    <source>
        <dbReference type="ARBA" id="ARBA00023136"/>
    </source>
</evidence>
<evidence type="ECO:0000256" key="3">
    <source>
        <dbReference type="ARBA" id="ARBA00022475"/>
    </source>
</evidence>
<dbReference type="Pfam" id="PF02706">
    <property type="entry name" value="Wzz"/>
    <property type="match status" value="1"/>
</dbReference>
<dbReference type="Proteomes" id="UP000028640">
    <property type="component" value="Unassembled WGS sequence"/>
</dbReference>
<evidence type="ECO:0000256" key="2">
    <source>
        <dbReference type="ARBA" id="ARBA00008883"/>
    </source>
</evidence>
<dbReference type="EMBL" id="JMPJ01000065">
    <property type="protein sequence ID" value="KFC79292.1"/>
    <property type="molecule type" value="Genomic_DNA"/>
</dbReference>
<dbReference type="Gene3D" id="3.40.50.300">
    <property type="entry name" value="P-loop containing nucleotide triphosphate hydrolases"/>
    <property type="match status" value="1"/>
</dbReference>
<keyword evidence="10 14" id="KW-1133">Transmembrane helix</keyword>
<name>A0A085G6E7_EWIA3</name>
<dbReference type="STRING" id="910964.GEAM_3099"/>
<keyword evidence="19" id="KW-1185">Reference proteome</keyword>
<dbReference type="GeneID" id="78381570"/>
<evidence type="ECO:0000256" key="7">
    <source>
        <dbReference type="ARBA" id="ARBA00022741"/>
    </source>
</evidence>
<dbReference type="CDD" id="cd05387">
    <property type="entry name" value="BY-kinase"/>
    <property type="match status" value="1"/>
</dbReference>
<comment type="subcellular location">
    <subcellularLocation>
        <location evidence="1">Cell inner membrane</location>
        <topology evidence="1">Multi-pass membrane protein</topology>
    </subcellularLocation>
</comment>
<dbReference type="PANTHER" id="PTHR32309">
    <property type="entry name" value="TYROSINE-PROTEIN KINASE"/>
    <property type="match status" value="1"/>
</dbReference>
<evidence type="ECO:0000256" key="12">
    <source>
        <dbReference type="ARBA" id="ARBA00023137"/>
    </source>
</evidence>
<evidence type="ECO:0000313" key="18">
    <source>
        <dbReference type="EMBL" id="KFC79292.1"/>
    </source>
</evidence>
<dbReference type="GO" id="GO:0005886">
    <property type="term" value="C:plasma membrane"/>
    <property type="evidence" value="ECO:0007669"/>
    <property type="project" value="UniProtKB-SubCell"/>
</dbReference>
<dbReference type="GO" id="GO:0005524">
    <property type="term" value="F:ATP binding"/>
    <property type="evidence" value="ECO:0007669"/>
    <property type="project" value="UniProtKB-KW"/>
</dbReference>
<gene>
    <name evidence="18" type="ORF">GEAM_3099</name>
</gene>
<dbReference type="InterPro" id="IPR005702">
    <property type="entry name" value="Wzc-like_C"/>
</dbReference>
<evidence type="ECO:0000256" key="5">
    <source>
        <dbReference type="ARBA" id="ARBA00022679"/>
    </source>
</evidence>
<evidence type="ECO:0000256" key="13">
    <source>
        <dbReference type="ARBA" id="ARBA00053015"/>
    </source>
</evidence>
<evidence type="ECO:0000256" key="8">
    <source>
        <dbReference type="ARBA" id="ARBA00022777"/>
    </source>
</evidence>
<evidence type="ECO:0000256" key="4">
    <source>
        <dbReference type="ARBA" id="ARBA00022519"/>
    </source>
</evidence>
<dbReference type="Pfam" id="PF13614">
    <property type="entry name" value="AAA_31"/>
    <property type="match status" value="1"/>
</dbReference>
<dbReference type="OrthoDB" id="9775724at2"/>
<evidence type="ECO:0000256" key="9">
    <source>
        <dbReference type="ARBA" id="ARBA00022840"/>
    </source>
</evidence>
<keyword evidence="11 14" id="KW-0472">Membrane</keyword>
<keyword evidence="6 14" id="KW-0812">Transmembrane</keyword>
<dbReference type="Pfam" id="PF23607">
    <property type="entry name" value="WZC_N"/>
    <property type="match status" value="1"/>
</dbReference>
<dbReference type="InterPro" id="IPR032807">
    <property type="entry name" value="GNVR"/>
</dbReference>
<organism evidence="18 19">
    <name type="scientific">Ewingella americana (strain ATCC 33852 / DSM 4580 / CCUG 14506 / JCM 5911 / LMG 7869 / NCTC 12157 / CDC 1468-78)</name>
    <dbReference type="NCBI Taxonomy" id="910964"/>
    <lineage>
        <taxon>Bacteria</taxon>
        <taxon>Pseudomonadati</taxon>
        <taxon>Pseudomonadota</taxon>
        <taxon>Gammaproteobacteria</taxon>
        <taxon>Enterobacterales</taxon>
        <taxon>Yersiniaceae</taxon>
        <taxon>Ewingella</taxon>
    </lineage>
</organism>
<dbReference type="Pfam" id="PF13807">
    <property type="entry name" value="GNVR"/>
    <property type="match status" value="1"/>
</dbReference>
<proteinExistence type="inferred from homology"/>
<dbReference type="InterPro" id="IPR025669">
    <property type="entry name" value="AAA_dom"/>
</dbReference>
<evidence type="ECO:0000259" key="15">
    <source>
        <dbReference type="Pfam" id="PF02706"/>
    </source>
</evidence>
<keyword evidence="8 18" id="KW-0418">Kinase</keyword>
<feature type="domain" description="AAA" evidence="16">
    <location>
        <begin position="520"/>
        <end position="642"/>
    </location>
</feature>
<dbReference type="RefSeq" id="WP_034793132.1">
    <property type="nucleotide sequence ID" value="NZ_JMPJ01000065.1"/>
</dbReference>
<keyword evidence="7" id="KW-0547">Nucleotide-binding</keyword>
<dbReference type="FunFam" id="3.40.50.300:FF:000527">
    <property type="entry name" value="Tyrosine-protein kinase etk"/>
    <property type="match status" value="1"/>
</dbReference>
<dbReference type="eggNOG" id="COG3206">
    <property type="taxonomic scope" value="Bacteria"/>
</dbReference>
<keyword evidence="3" id="KW-1003">Cell membrane</keyword>
<feature type="transmembrane region" description="Helical" evidence="14">
    <location>
        <begin position="420"/>
        <end position="439"/>
    </location>
</feature>
<keyword evidence="9" id="KW-0067">ATP-binding</keyword>
<sequence>MLAKGESHQDVHEDNEIDLRYLLGVLIDAKKMLIGIVLTCSLLGSIFIWNIPAVYKADALIQLDKSASGSLLNGIFDFANGNTSPATTEITLIKSRSILGNTVSALALDNLVRENKWPLIGGLFPQATSRLKVPLFTVSDKMLGKSFTLTLMGSDRFSLKGEGISAEGVVGRELTLPELRILVHNIDAPEGTIFIIKKISQFAAMEQINKNLTVAETSKDSGVLRLSLLGHDRVLIRQILDKLSVDYLKQNIDRKSESASKSLDFLQKQLPEIESRLEKSEASLSQYRRLNESIDLPLEARGILEAEVAVTTQLNGLRFEEAELSKRYTSAHPIYRALDEKRKTLLANKAALELKINAMPKTQQNILRLTRDVQTAQEMHSLLISKQREMEIKKVSTVGNVHIIDPAQTLPSPVGPNKPLMLVLMLLCSSFLALGVVLLRNALKRSISSSHELEKLGLKVFCSLPHSKYQSNTKRFSIKKDLPRKQSLLALQKPDDLAIEAIRSLRTGLYFLLKEANNKILMVVGPTSGVGKSFVISNLAVVLVQSNLRVLLVDCDMRKGCLHQDFKLKQHHGLSELLAGKKKIEDCLYKTGLANLDLIPRGIAPSNPSELLLTPHFAELCGWATKNYDVVLFDTPPILAVSDAAIVSKYAGTSLMVARFEVTSSKEIELAMQRFEQQGHRISGVVLNSVERRVAQYFQHGHFENYQYQSDANLA</sequence>
<dbReference type="InterPro" id="IPR003856">
    <property type="entry name" value="LPS_length_determ_N"/>
</dbReference>
<protein>
    <submittedName>
        <fullName evidence="18">Tyrosine-protein kinase</fullName>
        <ecNumber evidence="18">2.7.10.2</ecNumber>
    </submittedName>
</protein>
<evidence type="ECO:0000313" key="19">
    <source>
        <dbReference type="Proteomes" id="UP000028640"/>
    </source>
</evidence>
<comment type="similarity">
    <text evidence="2">Belongs to the etk/wzc family.</text>
</comment>
<feature type="domain" description="Tyrosine-protein kinase G-rich" evidence="17">
    <location>
        <begin position="361"/>
        <end position="442"/>
    </location>
</feature>
<evidence type="ECO:0000256" key="14">
    <source>
        <dbReference type="SAM" id="Phobius"/>
    </source>
</evidence>
<keyword evidence="12" id="KW-0829">Tyrosine-protein kinase</keyword>
<dbReference type="GO" id="GO:0042802">
    <property type="term" value="F:identical protein binding"/>
    <property type="evidence" value="ECO:0007669"/>
    <property type="project" value="UniProtKB-ARBA"/>
</dbReference>
<dbReference type="PANTHER" id="PTHR32309:SF32">
    <property type="entry name" value="TYROSINE-PROTEIN KINASE ETK-RELATED"/>
    <property type="match status" value="1"/>
</dbReference>
<dbReference type="eggNOG" id="COG0489">
    <property type="taxonomic scope" value="Bacteria"/>
</dbReference>
<dbReference type="EC" id="2.7.10.2" evidence="18"/>
<comment type="catalytic activity">
    <reaction evidence="13">
        <text>L-tyrosyl-[protein] + ATP = O-phospho-L-tyrosyl-[protein] + ADP + H(+)</text>
        <dbReference type="Rhea" id="RHEA:10596"/>
        <dbReference type="Rhea" id="RHEA-COMP:10136"/>
        <dbReference type="Rhea" id="RHEA-COMP:20101"/>
        <dbReference type="ChEBI" id="CHEBI:15378"/>
        <dbReference type="ChEBI" id="CHEBI:30616"/>
        <dbReference type="ChEBI" id="CHEBI:46858"/>
        <dbReference type="ChEBI" id="CHEBI:61978"/>
        <dbReference type="ChEBI" id="CHEBI:456216"/>
    </reaction>
</comment>
<keyword evidence="4" id="KW-0997">Cell inner membrane</keyword>
<dbReference type="InterPro" id="IPR050445">
    <property type="entry name" value="Bact_polysacc_biosynth/exp"/>
</dbReference>
<evidence type="ECO:0000259" key="16">
    <source>
        <dbReference type="Pfam" id="PF13614"/>
    </source>
</evidence>
<evidence type="ECO:0000256" key="10">
    <source>
        <dbReference type="ARBA" id="ARBA00022989"/>
    </source>
</evidence>
<dbReference type="AlphaFoldDB" id="A0A085G6E7"/>
<evidence type="ECO:0000256" key="6">
    <source>
        <dbReference type="ARBA" id="ARBA00022692"/>
    </source>
</evidence>
<feature type="transmembrane region" description="Helical" evidence="14">
    <location>
        <begin position="32"/>
        <end position="51"/>
    </location>
</feature>
<accession>A0A085G6E7</accession>
<dbReference type="NCBIfam" id="TIGR01007">
    <property type="entry name" value="eps_fam"/>
    <property type="match status" value="1"/>
</dbReference>
<feature type="domain" description="Polysaccharide chain length determinant N-terminal" evidence="15">
    <location>
        <begin position="15"/>
        <end position="105"/>
    </location>
</feature>
<evidence type="ECO:0000259" key="17">
    <source>
        <dbReference type="Pfam" id="PF13807"/>
    </source>
</evidence>
<evidence type="ECO:0000256" key="1">
    <source>
        <dbReference type="ARBA" id="ARBA00004429"/>
    </source>
</evidence>
<dbReference type="InterPro" id="IPR027417">
    <property type="entry name" value="P-loop_NTPase"/>
</dbReference>
<dbReference type="GO" id="GO:0004715">
    <property type="term" value="F:non-membrane spanning protein tyrosine kinase activity"/>
    <property type="evidence" value="ECO:0007669"/>
    <property type="project" value="UniProtKB-EC"/>
</dbReference>
<keyword evidence="5 18" id="KW-0808">Transferase</keyword>
<reference evidence="18 19" key="1">
    <citation type="submission" date="2014-05" db="EMBL/GenBank/DDBJ databases">
        <title>ATOL: Assembling a taxonomically balanced genome-scale reconstruction of the evolutionary history of the Enterobacteriaceae.</title>
        <authorList>
            <person name="Plunkett G.III."/>
            <person name="Neeno-Eckwall E.C."/>
            <person name="Glasner J.D."/>
            <person name="Perna N.T."/>
        </authorList>
    </citation>
    <scope>NUCLEOTIDE SEQUENCE [LARGE SCALE GENOMIC DNA]</scope>
    <source>
        <strain evidence="18 19">ATCC 33852</strain>
    </source>
</reference>